<dbReference type="EMBL" id="JAACXV010000078">
    <property type="protein sequence ID" value="KAF7284412.1"/>
    <property type="molecule type" value="Genomic_DNA"/>
</dbReference>
<feature type="signal peptide" evidence="2">
    <location>
        <begin position="1"/>
        <end position="18"/>
    </location>
</feature>
<comment type="caution">
    <text evidence="3">The sequence shown here is derived from an EMBL/GenBank/DDBJ whole genome shotgun (WGS) entry which is preliminary data.</text>
</comment>
<dbReference type="OrthoDB" id="6344725at2759"/>
<feature type="region of interest" description="Disordered" evidence="1">
    <location>
        <begin position="145"/>
        <end position="223"/>
    </location>
</feature>
<accession>A0A834J0N4</accession>
<evidence type="ECO:0000256" key="2">
    <source>
        <dbReference type="SAM" id="SignalP"/>
    </source>
</evidence>
<dbReference type="Proteomes" id="UP000625711">
    <property type="component" value="Unassembled WGS sequence"/>
</dbReference>
<feature type="chain" id="PRO_5032953716" description="Chemosensory protein" evidence="2">
    <location>
        <begin position="19"/>
        <end position="293"/>
    </location>
</feature>
<keyword evidence="4" id="KW-1185">Reference proteome</keyword>
<sequence>MILIVSVFVGLTLDYVAAKPAVQYYSTKYDHVDVEAILNNRRLVNYYSACLLSKGPCPTEGVELKRILPESLQSNCGRCTEKQKAVAFRAIKRLKKEYPKIWNELSHQWDPDDVFVKKFEQISGQVTPAKPVTESVVIVNRFASNDEPTDNTIDGALPPLKDPKADPSTTQKPKPHSEVTRSPPSSSSSSKSPSVISSSLRPSTPKPPASTSKKSPANTPPASIPGLIPLNTFFTNSPIPIGPIPKINLGSNIDATVKAIKRVEKLVAGIAMEKIGIVRNMFLRPWRRLRKQT</sequence>
<protein>
    <recommendedName>
        <fullName evidence="5">Chemosensory protein</fullName>
    </recommendedName>
</protein>
<dbReference type="InterPro" id="IPR005055">
    <property type="entry name" value="A10/PebIII"/>
</dbReference>
<proteinExistence type="predicted"/>
<gene>
    <name evidence="3" type="ORF">GWI33_022198</name>
</gene>
<dbReference type="AlphaFoldDB" id="A0A834J0N4"/>
<dbReference type="Pfam" id="PF03392">
    <property type="entry name" value="OS-D"/>
    <property type="match status" value="1"/>
</dbReference>
<keyword evidence="2" id="KW-0732">Signal</keyword>
<dbReference type="PANTHER" id="PTHR11257:SF9">
    <property type="entry name" value="CHEMOSENSORY PROTEIN 13"/>
    <property type="match status" value="1"/>
</dbReference>
<evidence type="ECO:0000313" key="4">
    <source>
        <dbReference type="Proteomes" id="UP000625711"/>
    </source>
</evidence>
<dbReference type="PANTHER" id="PTHR11257">
    <property type="entry name" value="CHEMOSENSORY PROTEIN-RELATED"/>
    <property type="match status" value="1"/>
</dbReference>
<organism evidence="3 4">
    <name type="scientific">Rhynchophorus ferrugineus</name>
    <name type="common">Red palm weevil</name>
    <name type="synonym">Curculio ferrugineus</name>
    <dbReference type="NCBI Taxonomy" id="354439"/>
    <lineage>
        <taxon>Eukaryota</taxon>
        <taxon>Metazoa</taxon>
        <taxon>Ecdysozoa</taxon>
        <taxon>Arthropoda</taxon>
        <taxon>Hexapoda</taxon>
        <taxon>Insecta</taxon>
        <taxon>Pterygota</taxon>
        <taxon>Neoptera</taxon>
        <taxon>Endopterygota</taxon>
        <taxon>Coleoptera</taxon>
        <taxon>Polyphaga</taxon>
        <taxon>Cucujiformia</taxon>
        <taxon>Curculionidae</taxon>
        <taxon>Dryophthorinae</taxon>
        <taxon>Rhynchophorus</taxon>
    </lineage>
</organism>
<dbReference type="InterPro" id="IPR036682">
    <property type="entry name" value="OS_D_A10/PebIII_sf"/>
</dbReference>
<evidence type="ECO:0008006" key="5">
    <source>
        <dbReference type="Google" id="ProtNLM"/>
    </source>
</evidence>
<evidence type="ECO:0000313" key="3">
    <source>
        <dbReference type="EMBL" id="KAF7284412.1"/>
    </source>
</evidence>
<dbReference type="SUPFAM" id="SSF100910">
    <property type="entry name" value="Chemosensory protein Csp2"/>
    <property type="match status" value="1"/>
</dbReference>
<reference evidence="3" key="1">
    <citation type="submission" date="2020-08" db="EMBL/GenBank/DDBJ databases">
        <title>Genome sequencing and assembly of the red palm weevil Rhynchophorus ferrugineus.</title>
        <authorList>
            <person name="Dias G.B."/>
            <person name="Bergman C.M."/>
            <person name="Manee M."/>
        </authorList>
    </citation>
    <scope>NUCLEOTIDE SEQUENCE</scope>
    <source>
        <strain evidence="3">AA-2017</strain>
        <tissue evidence="3">Whole larva</tissue>
    </source>
</reference>
<evidence type="ECO:0000256" key="1">
    <source>
        <dbReference type="SAM" id="MobiDB-lite"/>
    </source>
</evidence>
<feature type="compositionally biased region" description="Low complexity" evidence="1">
    <location>
        <begin position="182"/>
        <end position="217"/>
    </location>
</feature>
<name>A0A834J0N4_RHYFE</name>
<dbReference type="Gene3D" id="1.10.2080.10">
    <property type="entry name" value="Insect odorant-binding protein A10/Ejaculatory bulb-specific protein 3"/>
    <property type="match status" value="1"/>
</dbReference>